<protein>
    <submittedName>
        <fullName evidence="1">Uncharacterized protein</fullName>
    </submittedName>
</protein>
<comment type="caution">
    <text evidence="1">The sequence shown here is derived from an EMBL/GenBank/DDBJ whole genome shotgun (WGS) entry which is preliminary data.</text>
</comment>
<evidence type="ECO:0000313" key="2">
    <source>
        <dbReference type="Proteomes" id="UP001500307"/>
    </source>
</evidence>
<dbReference type="Proteomes" id="UP001500307">
    <property type="component" value="Unassembled WGS sequence"/>
</dbReference>
<accession>A0ABP8SI45</accession>
<name>A0ABP8SI45_9ACTN</name>
<keyword evidence="2" id="KW-1185">Reference proteome</keyword>
<dbReference type="RefSeq" id="WP_346119097.1">
    <property type="nucleotide sequence ID" value="NZ_BAABGU010000011.1"/>
</dbReference>
<organism evidence="1 2">
    <name type="scientific">Micromonospora coerulea</name>
    <dbReference type="NCBI Taxonomy" id="47856"/>
    <lineage>
        <taxon>Bacteria</taxon>
        <taxon>Bacillati</taxon>
        <taxon>Actinomycetota</taxon>
        <taxon>Actinomycetes</taxon>
        <taxon>Micromonosporales</taxon>
        <taxon>Micromonosporaceae</taxon>
        <taxon>Micromonospora</taxon>
    </lineage>
</organism>
<evidence type="ECO:0000313" key="1">
    <source>
        <dbReference type="EMBL" id="GAA4569016.1"/>
    </source>
</evidence>
<reference evidence="2" key="1">
    <citation type="journal article" date="2019" name="Int. J. Syst. Evol. Microbiol.">
        <title>The Global Catalogue of Microorganisms (GCM) 10K type strain sequencing project: providing services to taxonomists for standard genome sequencing and annotation.</title>
        <authorList>
            <consortium name="The Broad Institute Genomics Platform"/>
            <consortium name="The Broad Institute Genome Sequencing Center for Infectious Disease"/>
            <person name="Wu L."/>
            <person name="Ma J."/>
        </authorList>
    </citation>
    <scope>NUCLEOTIDE SEQUENCE [LARGE SCALE GENOMIC DNA]</scope>
    <source>
        <strain evidence="2">JCM 3175</strain>
    </source>
</reference>
<sequence length="151" mass="17094">MIDHVAEPETREALAAHLGALGVCEGSYHLFGAHLDDAMVMDRRPEGWVVFYFERGGEYSLSVHEHEVDACADLLARVTSDEHVFFDLVAGPAPAAIADEAFDAWLNSRGVTREDLDPTDWKFDDVPWFPGPYWRRYFVRITAARRLAQMP</sequence>
<proteinExistence type="predicted"/>
<gene>
    <name evidence="1" type="ORF">GCM10023176_24710</name>
</gene>
<dbReference type="EMBL" id="BAABGU010000011">
    <property type="protein sequence ID" value="GAA4569016.1"/>
    <property type="molecule type" value="Genomic_DNA"/>
</dbReference>